<gene>
    <name evidence="2" type="ORF">EJ06DRAFT_530000</name>
</gene>
<keyword evidence="1" id="KW-0732">Signal</keyword>
<evidence type="ECO:0000313" key="3">
    <source>
        <dbReference type="Proteomes" id="UP000799640"/>
    </source>
</evidence>
<evidence type="ECO:0000313" key="2">
    <source>
        <dbReference type="EMBL" id="KAF2400913.1"/>
    </source>
</evidence>
<organism evidence="2 3">
    <name type="scientific">Trichodelitschia bisporula</name>
    <dbReference type="NCBI Taxonomy" id="703511"/>
    <lineage>
        <taxon>Eukaryota</taxon>
        <taxon>Fungi</taxon>
        <taxon>Dikarya</taxon>
        <taxon>Ascomycota</taxon>
        <taxon>Pezizomycotina</taxon>
        <taxon>Dothideomycetes</taxon>
        <taxon>Dothideomycetes incertae sedis</taxon>
        <taxon>Phaeotrichales</taxon>
        <taxon>Phaeotrichaceae</taxon>
        <taxon>Trichodelitschia</taxon>
    </lineage>
</organism>
<dbReference type="AlphaFoldDB" id="A0A6G1HXX8"/>
<sequence>MRPARILTSLVLVAPISALPVPAPSPQLGGIPSLSDLVGTLRGVGDLLQGQTLDNIASLIDNGAALLTPEFVNQTQTLIGTVDAALPALAGLLGSLGGTAGAGTATVGTVGTAV</sequence>
<reference evidence="2" key="1">
    <citation type="journal article" date="2020" name="Stud. Mycol.">
        <title>101 Dothideomycetes genomes: a test case for predicting lifestyles and emergence of pathogens.</title>
        <authorList>
            <person name="Haridas S."/>
            <person name="Albert R."/>
            <person name="Binder M."/>
            <person name="Bloem J."/>
            <person name="Labutti K."/>
            <person name="Salamov A."/>
            <person name="Andreopoulos B."/>
            <person name="Baker S."/>
            <person name="Barry K."/>
            <person name="Bills G."/>
            <person name="Bluhm B."/>
            <person name="Cannon C."/>
            <person name="Castanera R."/>
            <person name="Culley D."/>
            <person name="Daum C."/>
            <person name="Ezra D."/>
            <person name="Gonzalez J."/>
            <person name="Henrissat B."/>
            <person name="Kuo A."/>
            <person name="Liang C."/>
            <person name="Lipzen A."/>
            <person name="Lutzoni F."/>
            <person name="Magnuson J."/>
            <person name="Mondo S."/>
            <person name="Nolan M."/>
            <person name="Ohm R."/>
            <person name="Pangilinan J."/>
            <person name="Park H.-J."/>
            <person name="Ramirez L."/>
            <person name="Alfaro M."/>
            <person name="Sun H."/>
            <person name="Tritt A."/>
            <person name="Yoshinaga Y."/>
            <person name="Zwiers L.-H."/>
            <person name="Turgeon B."/>
            <person name="Goodwin S."/>
            <person name="Spatafora J."/>
            <person name="Crous P."/>
            <person name="Grigoriev I."/>
        </authorList>
    </citation>
    <scope>NUCLEOTIDE SEQUENCE</scope>
    <source>
        <strain evidence="2">CBS 262.69</strain>
    </source>
</reference>
<accession>A0A6G1HXX8</accession>
<protein>
    <submittedName>
        <fullName evidence="2">Uncharacterized protein</fullName>
    </submittedName>
</protein>
<dbReference type="Proteomes" id="UP000799640">
    <property type="component" value="Unassembled WGS sequence"/>
</dbReference>
<proteinExistence type="predicted"/>
<evidence type="ECO:0000256" key="1">
    <source>
        <dbReference type="SAM" id="SignalP"/>
    </source>
</evidence>
<name>A0A6G1HXX8_9PEZI</name>
<dbReference type="OrthoDB" id="6090458at2759"/>
<feature type="signal peptide" evidence="1">
    <location>
        <begin position="1"/>
        <end position="18"/>
    </location>
</feature>
<dbReference type="EMBL" id="ML996694">
    <property type="protein sequence ID" value="KAF2400913.1"/>
    <property type="molecule type" value="Genomic_DNA"/>
</dbReference>
<keyword evidence="3" id="KW-1185">Reference proteome</keyword>
<feature type="chain" id="PRO_5026164592" evidence="1">
    <location>
        <begin position="19"/>
        <end position="114"/>
    </location>
</feature>